<evidence type="ECO:0000256" key="4">
    <source>
        <dbReference type="ARBA" id="ARBA00023242"/>
    </source>
</evidence>
<proteinExistence type="predicted"/>
<keyword evidence="2" id="KW-0805">Transcription regulation</keyword>
<feature type="domain" description="Velvet" evidence="5">
    <location>
        <begin position="12"/>
        <end position="189"/>
    </location>
</feature>
<dbReference type="InterPro" id="IPR038491">
    <property type="entry name" value="Velvet_dom_sf"/>
</dbReference>
<comment type="caution">
    <text evidence="6">The sequence shown here is derived from an EMBL/GenBank/DDBJ whole genome shotgun (WGS) entry which is preliminary data.</text>
</comment>
<dbReference type="InterPro" id="IPR037525">
    <property type="entry name" value="Velvet_dom"/>
</dbReference>
<evidence type="ECO:0000256" key="3">
    <source>
        <dbReference type="ARBA" id="ARBA00023163"/>
    </source>
</evidence>
<organism evidence="6 7">
    <name type="scientific">Basidiobolus ranarum</name>
    <dbReference type="NCBI Taxonomy" id="34480"/>
    <lineage>
        <taxon>Eukaryota</taxon>
        <taxon>Fungi</taxon>
        <taxon>Fungi incertae sedis</taxon>
        <taxon>Zoopagomycota</taxon>
        <taxon>Entomophthoromycotina</taxon>
        <taxon>Basidiobolomycetes</taxon>
        <taxon>Basidiobolales</taxon>
        <taxon>Basidiobolaceae</taxon>
        <taxon>Basidiobolus</taxon>
    </lineage>
</organism>
<evidence type="ECO:0000256" key="1">
    <source>
        <dbReference type="ARBA" id="ARBA00004123"/>
    </source>
</evidence>
<evidence type="ECO:0000313" key="7">
    <source>
        <dbReference type="Proteomes" id="UP001479436"/>
    </source>
</evidence>
<dbReference type="Gene3D" id="2.60.40.3960">
    <property type="entry name" value="Velvet domain"/>
    <property type="match status" value="1"/>
</dbReference>
<comment type="subcellular location">
    <subcellularLocation>
        <location evidence="1">Nucleus</location>
    </subcellularLocation>
</comment>
<evidence type="ECO:0000259" key="5">
    <source>
        <dbReference type="PROSITE" id="PS51821"/>
    </source>
</evidence>
<dbReference type="EMBL" id="JASJQH010008576">
    <property type="protein sequence ID" value="KAK9687934.1"/>
    <property type="molecule type" value="Genomic_DNA"/>
</dbReference>
<reference evidence="6 7" key="1">
    <citation type="submission" date="2023-04" db="EMBL/GenBank/DDBJ databases">
        <title>Genome of Basidiobolus ranarum AG-B5.</title>
        <authorList>
            <person name="Stajich J.E."/>
            <person name="Carter-House D."/>
            <person name="Gryganskyi A."/>
        </authorList>
    </citation>
    <scope>NUCLEOTIDE SEQUENCE [LARGE SCALE GENOMIC DNA]</scope>
    <source>
        <strain evidence="6 7">AG-B5</strain>
    </source>
</reference>
<accession>A0ABR2VPC2</accession>
<keyword evidence="4" id="KW-0539">Nucleus</keyword>
<evidence type="ECO:0000313" key="6">
    <source>
        <dbReference type="EMBL" id="KAK9687934.1"/>
    </source>
</evidence>
<name>A0ABR2VPC2_9FUNG</name>
<gene>
    <name evidence="6" type="ORF">K7432_014585</name>
</gene>
<dbReference type="PROSITE" id="PS51821">
    <property type="entry name" value="VELVET"/>
    <property type="match status" value="1"/>
</dbReference>
<keyword evidence="3" id="KW-0804">Transcription</keyword>
<evidence type="ECO:0000256" key="2">
    <source>
        <dbReference type="ARBA" id="ARBA00023015"/>
    </source>
</evidence>
<dbReference type="PANTHER" id="PTHR33572:SF15">
    <property type="entry name" value="VELVET DOMAIN-CONTAINING PROTEIN"/>
    <property type="match status" value="1"/>
</dbReference>
<protein>
    <recommendedName>
        <fullName evidence="5">Velvet domain-containing protein</fullName>
    </recommendedName>
</protein>
<dbReference type="Pfam" id="PF11754">
    <property type="entry name" value="Velvet"/>
    <property type="match status" value="1"/>
</dbReference>
<sequence>MAFPSMLSCKTQSERRHVLTIIQQPTKGRAFYEDIKDRIPLDPPLILQAGLFDEHGNESVCEPEDLAFLVAHVSLWSEDGAEARDVLVSCQDPQDVSRMLLGNTVSSVMSSSSKAQNYFIFEDLSIKEPGEYRLAVSLTDIRRNILFGESDTTTIATILTEAFQVQTKVDYENSIDSHVSSSRDFVQQE</sequence>
<dbReference type="PANTHER" id="PTHR33572">
    <property type="entry name" value="SPORE DEVELOPMENT REGULATOR VOSA"/>
    <property type="match status" value="1"/>
</dbReference>
<keyword evidence="7" id="KW-1185">Reference proteome</keyword>
<dbReference type="Proteomes" id="UP001479436">
    <property type="component" value="Unassembled WGS sequence"/>
</dbReference>
<dbReference type="InterPro" id="IPR021740">
    <property type="entry name" value="Velvet"/>
</dbReference>